<protein>
    <submittedName>
        <fullName evidence="2">Uncharacterized protein</fullName>
    </submittedName>
</protein>
<gene>
    <name evidence="2" type="ORF">CQY22_013605</name>
</gene>
<comment type="caution">
    <text evidence="2">The sequence shown here is derived from an EMBL/GenBank/DDBJ whole genome shotgun (WGS) entry which is preliminary data.</text>
</comment>
<feature type="transmembrane region" description="Helical" evidence="1">
    <location>
        <begin position="24"/>
        <end position="46"/>
    </location>
</feature>
<keyword evidence="1" id="KW-0472">Membrane</keyword>
<reference evidence="2 3" key="1">
    <citation type="journal article" date="2017" name="Infect. Genet. Evol.">
        <title>The new phylogeny of the genus Mycobacterium: The old and the news.</title>
        <authorList>
            <person name="Tortoli E."/>
            <person name="Fedrizzi T."/>
            <person name="Meehan C.J."/>
            <person name="Trovato A."/>
            <person name="Grottola A."/>
            <person name="Giacobazzi E."/>
            <person name="Serpini G.F."/>
            <person name="Tagliazucchi S."/>
            <person name="Fabio A."/>
            <person name="Bettua C."/>
            <person name="Bertorelli R."/>
            <person name="Frascaro F."/>
            <person name="De Sanctis V."/>
            <person name="Pecorari M."/>
            <person name="Jousson O."/>
            <person name="Segata N."/>
            <person name="Cirillo D.M."/>
        </authorList>
    </citation>
    <scope>NUCLEOTIDE SEQUENCE [LARGE SCALE GENOMIC DNA]</scope>
    <source>
        <strain evidence="2 3">CIP1034565</strain>
    </source>
</reference>
<evidence type="ECO:0000313" key="2">
    <source>
        <dbReference type="EMBL" id="PIB74298.1"/>
    </source>
</evidence>
<dbReference type="Proteomes" id="UP000230551">
    <property type="component" value="Unassembled WGS sequence"/>
</dbReference>
<dbReference type="AlphaFoldDB" id="A0A2G5P7E8"/>
<organism evidence="2 3">
    <name type="scientific">Mycolicibacterium brumae</name>
    <dbReference type="NCBI Taxonomy" id="85968"/>
    <lineage>
        <taxon>Bacteria</taxon>
        <taxon>Bacillati</taxon>
        <taxon>Actinomycetota</taxon>
        <taxon>Actinomycetes</taxon>
        <taxon>Mycobacteriales</taxon>
        <taxon>Mycobacteriaceae</taxon>
        <taxon>Mycolicibacterium</taxon>
    </lineage>
</organism>
<dbReference type="EMBL" id="PDCN02000018">
    <property type="protein sequence ID" value="PIB74298.1"/>
    <property type="molecule type" value="Genomic_DNA"/>
</dbReference>
<evidence type="ECO:0000313" key="3">
    <source>
        <dbReference type="Proteomes" id="UP000230551"/>
    </source>
</evidence>
<keyword evidence="3" id="KW-1185">Reference proteome</keyword>
<dbReference type="STRING" id="85968.GCA_900073015_03434"/>
<proteinExistence type="predicted"/>
<sequence length="135" mass="14130">MFAMLLGAFGLVAAGTALVVIPNVWAVAAMLLFCVFIVIIGVALWVDAGEKETGTVALLKAGASHTLPVLSAEKIHDEELKLQLWVRLPNDEVAPHRCGDAACRKAARAAPNSELPAIADPAGRAWAVVHGPVDC</sequence>
<evidence type="ECO:0000256" key="1">
    <source>
        <dbReference type="SAM" id="Phobius"/>
    </source>
</evidence>
<name>A0A2G5P7E8_9MYCO</name>
<keyword evidence="1" id="KW-1133">Transmembrane helix</keyword>
<keyword evidence="1" id="KW-0812">Transmembrane</keyword>
<accession>A0A2G5P7E8</accession>